<feature type="transmembrane region" description="Helical" evidence="1">
    <location>
        <begin position="46"/>
        <end position="65"/>
    </location>
</feature>
<feature type="transmembrane region" description="Helical" evidence="1">
    <location>
        <begin position="6"/>
        <end position="25"/>
    </location>
</feature>
<organism evidence="2 3">
    <name type="scientific">Allopseudospirillum japonicum</name>
    <dbReference type="NCBI Taxonomy" id="64971"/>
    <lineage>
        <taxon>Bacteria</taxon>
        <taxon>Pseudomonadati</taxon>
        <taxon>Pseudomonadota</taxon>
        <taxon>Gammaproteobacteria</taxon>
        <taxon>Oceanospirillales</taxon>
        <taxon>Oceanospirillaceae</taxon>
        <taxon>Allopseudospirillum</taxon>
    </lineage>
</organism>
<protein>
    <recommendedName>
        <fullName evidence="4">Copper resistance protein D</fullName>
    </recommendedName>
</protein>
<accession>A0A1H6RX70</accession>
<dbReference type="Proteomes" id="UP000242999">
    <property type="component" value="Unassembled WGS sequence"/>
</dbReference>
<feature type="transmembrane region" description="Helical" evidence="1">
    <location>
        <begin position="71"/>
        <end position="90"/>
    </location>
</feature>
<keyword evidence="1" id="KW-0812">Transmembrane</keyword>
<keyword evidence="1" id="KW-1133">Transmembrane helix</keyword>
<evidence type="ECO:0008006" key="4">
    <source>
        <dbReference type="Google" id="ProtNLM"/>
    </source>
</evidence>
<dbReference type="AlphaFoldDB" id="A0A1H6RX70"/>
<dbReference type="EMBL" id="FNYH01000004">
    <property type="protein sequence ID" value="SEI55782.1"/>
    <property type="molecule type" value="Genomic_DNA"/>
</dbReference>
<reference evidence="3" key="1">
    <citation type="submission" date="2016-10" db="EMBL/GenBank/DDBJ databases">
        <authorList>
            <person name="Varghese N."/>
            <person name="Submissions S."/>
        </authorList>
    </citation>
    <scope>NUCLEOTIDE SEQUENCE [LARGE SCALE GENOMIC DNA]</scope>
    <source>
        <strain evidence="3">DSM 7165</strain>
    </source>
</reference>
<sequence>MLLGIHLAAIAAWIGSLFLLLWALMPALTGLPREFRLMTWQRLLKQWFWLGWIWLLIMFITAVLLDTSLNGWISILIGSMSFIHLLAHLFPTQSLKRACIAVNWREANNQLLRSVILLCLNTLLGLGHLGLLLLLKTS</sequence>
<evidence type="ECO:0000256" key="1">
    <source>
        <dbReference type="SAM" id="Phobius"/>
    </source>
</evidence>
<evidence type="ECO:0000313" key="2">
    <source>
        <dbReference type="EMBL" id="SEI55782.1"/>
    </source>
</evidence>
<name>A0A1H6RX70_9GAMM</name>
<gene>
    <name evidence="2" type="ORF">SAMN05421831_10484</name>
</gene>
<feature type="transmembrane region" description="Helical" evidence="1">
    <location>
        <begin position="111"/>
        <end position="135"/>
    </location>
</feature>
<keyword evidence="1" id="KW-0472">Membrane</keyword>
<dbReference type="STRING" id="64971.SAMN05421831_10484"/>
<keyword evidence="3" id="KW-1185">Reference proteome</keyword>
<proteinExistence type="predicted"/>
<evidence type="ECO:0000313" key="3">
    <source>
        <dbReference type="Proteomes" id="UP000242999"/>
    </source>
</evidence>